<dbReference type="EMBL" id="CALTRL010005685">
    <property type="protein sequence ID" value="CAH7684732.1"/>
    <property type="molecule type" value="Genomic_DNA"/>
</dbReference>
<protein>
    <submittedName>
        <fullName evidence="2">Uncharacterized protein</fullName>
    </submittedName>
</protein>
<feature type="compositionally biased region" description="Acidic residues" evidence="1">
    <location>
        <begin position="1"/>
        <end position="16"/>
    </location>
</feature>
<gene>
    <name evidence="2" type="ORF">PPACK8108_LOCUS19145</name>
</gene>
<dbReference type="AlphaFoldDB" id="A0AAV0BBQ3"/>
<accession>A0AAV0BBQ3</accession>
<feature type="compositionally biased region" description="Acidic residues" evidence="1">
    <location>
        <begin position="45"/>
        <end position="54"/>
    </location>
</feature>
<evidence type="ECO:0000313" key="3">
    <source>
        <dbReference type="Proteomes" id="UP001153365"/>
    </source>
</evidence>
<proteinExistence type="predicted"/>
<sequence length="112" mass="12863">MDEGDISMMSEQDDEVVSQVENPPKGTVQQVKEEKHEDETVVAAEAEEEVVEEEEEEYQRECLISLQQSLQGINVQINQVKSDCDKRRAENDMLQTYVNNLTRQNMLITSSK</sequence>
<reference evidence="2" key="1">
    <citation type="submission" date="2022-06" db="EMBL/GenBank/DDBJ databases">
        <authorList>
            <consortium name="SYNGENTA / RWTH Aachen University"/>
        </authorList>
    </citation>
    <scope>NUCLEOTIDE SEQUENCE</scope>
</reference>
<organism evidence="2 3">
    <name type="scientific">Phakopsora pachyrhizi</name>
    <name type="common">Asian soybean rust disease fungus</name>
    <dbReference type="NCBI Taxonomy" id="170000"/>
    <lineage>
        <taxon>Eukaryota</taxon>
        <taxon>Fungi</taxon>
        <taxon>Dikarya</taxon>
        <taxon>Basidiomycota</taxon>
        <taxon>Pucciniomycotina</taxon>
        <taxon>Pucciniomycetes</taxon>
        <taxon>Pucciniales</taxon>
        <taxon>Phakopsoraceae</taxon>
        <taxon>Phakopsora</taxon>
    </lineage>
</organism>
<evidence type="ECO:0000256" key="1">
    <source>
        <dbReference type="SAM" id="MobiDB-lite"/>
    </source>
</evidence>
<dbReference type="InterPro" id="IPR019357">
    <property type="entry name" value="SCOC"/>
</dbReference>
<dbReference type="Pfam" id="PF10224">
    <property type="entry name" value="DUF2205"/>
    <property type="match status" value="1"/>
</dbReference>
<dbReference type="Gene3D" id="1.20.5.170">
    <property type="match status" value="1"/>
</dbReference>
<dbReference type="Proteomes" id="UP001153365">
    <property type="component" value="Unassembled WGS sequence"/>
</dbReference>
<keyword evidence="3" id="KW-1185">Reference proteome</keyword>
<evidence type="ECO:0000313" key="2">
    <source>
        <dbReference type="EMBL" id="CAH7684732.1"/>
    </source>
</evidence>
<feature type="region of interest" description="Disordered" evidence="1">
    <location>
        <begin position="1"/>
        <end position="54"/>
    </location>
</feature>
<comment type="caution">
    <text evidence="2">The sequence shown here is derived from an EMBL/GenBank/DDBJ whole genome shotgun (WGS) entry which is preliminary data.</text>
</comment>
<name>A0AAV0BBQ3_PHAPC</name>